<feature type="domain" description="YTH" evidence="3">
    <location>
        <begin position="395"/>
        <end position="536"/>
    </location>
</feature>
<feature type="compositionally biased region" description="Polar residues" evidence="2">
    <location>
        <begin position="197"/>
        <end position="257"/>
    </location>
</feature>
<dbReference type="RefSeq" id="XP_021851561.1">
    <property type="nucleotide sequence ID" value="XM_021995869.2"/>
</dbReference>
<dbReference type="GO" id="GO:0061157">
    <property type="term" value="P:mRNA destabilization"/>
    <property type="evidence" value="ECO:0000318"/>
    <property type="project" value="GO_Central"/>
</dbReference>
<dbReference type="PROSITE" id="PS50882">
    <property type="entry name" value="YTH"/>
    <property type="match status" value="1"/>
</dbReference>
<dbReference type="AlphaFoldDB" id="A0A9R0JY94"/>
<organism evidence="4 5">
    <name type="scientific">Spinacia oleracea</name>
    <name type="common">Spinach</name>
    <dbReference type="NCBI Taxonomy" id="3562"/>
    <lineage>
        <taxon>Eukaryota</taxon>
        <taxon>Viridiplantae</taxon>
        <taxon>Streptophyta</taxon>
        <taxon>Embryophyta</taxon>
        <taxon>Tracheophyta</taxon>
        <taxon>Spermatophyta</taxon>
        <taxon>Magnoliopsida</taxon>
        <taxon>eudicotyledons</taxon>
        <taxon>Gunneridae</taxon>
        <taxon>Pentapetalae</taxon>
        <taxon>Caryophyllales</taxon>
        <taxon>Chenopodiaceae</taxon>
        <taxon>Chenopodioideae</taxon>
        <taxon>Anserineae</taxon>
        <taxon>Spinacia</taxon>
    </lineage>
</organism>
<comment type="similarity">
    <text evidence="1">Belongs to the YTHDF family.</text>
</comment>
<dbReference type="KEGG" id="soe:110791115"/>
<reference evidence="4" key="1">
    <citation type="journal article" date="2021" name="Nat. Commun.">
        <title>Genomic analyses provide insights into spinach domestication and the genetic basis of agronomic traits.</title>
        <authorList>
            <person name="Cai X."/>
            <person name="Sun X."/>
            <person name="Xu C."/>
            <person name="Sun H."/>
            <person name="Wang X."/>
            <person name="Ge C."/>
            <person name="Zhang Z."/>
            <person name="Wang Q."/>
            <person name="Fei Z."/>
            <person name="Jiao C."/>
            <person name="Wang Q."/>
        </authorList>
    </citation>
    <scope>NUCLEOTIDE SEQUENCE [LARGE SCALE GENOMIC DNA]</scope>
    <source>
        <strain evidence="4">cv. Varoflay</strain>
    </source>
</reference>
<evidence type="ECO:0000313" key="4">
    <source>
        <dbReference type="Proteomes" id="UP000813463"/>
    </source>
</evidence>
<evidence type="ECO:0000256" key="1">
    <source>
        <dbReference type="RuleBase" id="RU369095"/>
    </source>
</evidence>
<dbReference type="InterPro" id="IPR045168">
    <property type="entry name" value="YTH_prot"/>
</dbReference>
<dbReference type="GO" id="GO:0003729">
    <property type="term" value="F:mRNA binding"/>
    <property type="evidence" value="ECO:0000318"/>
    <property type="project" value="GO_Central"/>
</dbReference>
<dbReference type="PANTHER" id="PTHR12357">
    <property type="entry name" value="YTH YT521-B HOMOLOGY DOMAIN-CONTAINING"/>
    <property type="match status" value="1"/>
</dbReference>
<dbReference type="GO" id="GO:0005737">
    <property type="term" value="C:cytoplasm"/>
    <property type="evidence" value="ECO:0000318"/>
    <property type="project" value="GO_Central"/>
</dbReference>
<comment type="function">
    <text evidence="1">Specifically recognizes and binds N6-methyladenosine (m6A)-containing RNAs, and regulates mRNA stability. M6A is a modification present at internal sites of mRNAs and some non-coding RNAs and plays a role in mRNA stability and processing.</text>
</comment>
<dbReference type="InterPro" id="IPR007275">
    <property type="entry name" value="YTH_domain"/>
</dbReference>
<evidence type="ECO:0000259" key="3">
    <source>
        <dbReference type="PROSITE" id="PS50882"/>
    </source>
</evidence>
<proteinExistence type="inferred from homology"/>
<keyword evidence="4" id="KW-1185">Reference proteome</keyword>
<dbReference type="PANTHER" id="PTHR12357:SF92">
    <property type="entry name" value="YTH DOMAIN-CONTAINING FAMILY PROTEIN"/>
    <property type="match status" value="1"/>
</dbReference>
<feature type="region of interest" description="Disordered" evidence="2">
    <location>
        <begin position="181"/>
        <end position="279"/>
    </location>
</feature>
<evidence type="ECO:0000313" key="5">
    <source>
        <dbReference type="RefSeq" id="XP_021851561.1"/>
    </source>
</evidence>
<reference evidence="5" key="2">
    <citation type="submission" date="2025-08" db="UniProtKB">
        <authorList>
            <consortium name="RefSeq"/>
        </authorList>
    </citation>
    <scope>IDENTIFICATION</scope>
    <source>
        <tissue evidence="5">Leaf</tissue>
    </source>
</reference>
<keyword evidence="1" id="KW-0694">RNA-binding</keyword>
<name>A0A9R0JY94_SPIOL</name>
<dbReference type="GO" id="GO:1990247">
    <property type="term" value="F:N6-methyladenosine-containing RNA reader activity"/>
    <property type="evidence" value="ECO:0007669"/>
    <property type="project" value="UniProtKB-UniRule"/>
</dbReference>
<sequence length="739" mass="79777">MAIETPLSLYNCSGGSIGFEMYTVPDNGNTDTYMMPGTELNPRLSSPVIENFQMMASDGSTEFVVDPSLYYPAAPTYGYYCTGFESPGEWDEHHTVFGVDGADVQYAGAQTENLPFVYYTPSYGMGDTPFNPYNPYIPGAMLGVDGPLLGTQPYYPVSPYPNSVSSSGYFPVFVQPGTDTVTSSATETMPNVAPSAMSRTNGSTAKRTHSSSPVAFSMNSSKAASSQTHARTGASQGSIISTGTSKRPMANRSNGSIGSVHGASSHAPQGGNAPGSLQSTRNISYGKLLPQADQAKFSYPNFQGGFSDYGSSTNGQAVLNDPWSKFYYRRPSLDSNGNLDLLGEQNRGPRTNKSKNQLIVKAYTTRAGNRNAEGNIVISADQYNKNDFLVDYDNAKFFVIKSYSEDDVHKSIKYNVWSSTPNGNKKLSSAYEDAQKIAAGKPRGCPVFVFFSVNASGQFCGVAEMVGPVDFDKDMDFWQQDKWSGSFPVKWHIIKDVPNPTFRHIILENNEHKPVTNSRDTQEIMYKPGLEMLKLFKNYTSKTSLLDDFMYYENRQKIMHEERSRLFRRANGHVHSVETPLKLNSAIDHSQKVDEVGTWVEKGVQSSNSSGLKTVIRSSEASSSGGLHVSGVANVVQDSSEVQVGNVSSLKIGSLSIHPKTSERQSLAPAVSSAAPAAAPVVPKTTNATANVVTVGSMPIKVDGANLSSETITIGTIALDPKALQHGKVGGSVKGGIRK</sequence>
<dbReference type="CDD" id="cd21134">
    <property type="entry name" value="YTH"/>
    <property type="match status" value="1"/>
</dbReference>
<dbReference type="Proteomes" id="UP000813463">
    <property type="component" value="Chromosome 3"/>
</dbReference>
<gene>
    <name evidence="5" type="primary">LOC110791115</name>
</gene>
<evidence type="ECO:0000256" key="2">
    <source>
        <dbReference type="SAM" id="MobiDB-lite"/>
    </source>
</evidence>
<dbReference type="Gene3D" id="3.10.590.10">
    <property type="entry name" value="ph1033 like domains"/>
    <property type="match status" value="1"/>
</dbReference>
<dbReference type="OrthoDB" id="306690at2759"/>
<dbReference type="Pfam" id="PF04146">
    <property type="entry name" value="YTH"/>
    <property type="match status" value="1"/>
</dbReference>
<protein>
    <recommendedName>
        <fullName evidence="1">YTH domain-containing family protein</fullName>
    </recommendedName>
</protein>
<accession>A0A9R0JY94</accession>
<dbReference type="GeneID" id="110791115"/>